<dbReference type="EMBL" id="CAKXAJ010011841">
    <property type="protein sequence ID" value="CAH2215509.1"/>
    <property type="molecule type" value="Genomic_DNA"/>
</dbReference>
<sequence length="33" mass="3735">MQEIFLKILANPELDMRDKKAAVIDFITAGIET</sequence>
<dbReference type="AlphaFoldDB" id="A0A8S4QM19"/>
<comment type="caution">
    <text evidence="1">The sequence shown here is derived from an EMBL/GenBank/DDBJ whole genome shotgun (WGS) entry which is preliminary data.</text>
</comment>
<dbReference type="Proteomes" id="UP000838756">
    <property type="component" value="Unassembled WGS sequence"/>
</dbReference>
<name>A0A8S4QM19_9NEOP</name>
<accession>A0A8S4QM19</accession>
<reference evidence="1" key="1">
    <citation type="submission" date="2022-03" db="EMBL/GenBank/DDBJ databases">
        <authorList>
            <person name="Lindestad O."/>
        </authorList>
    </citation>
    <scope>NUCLEOTIDE SEQUENCE</scope>
</reference>
<feature type="non-terminal residue" evidence="1">
    <location>
        <position position="33"/>
    </location>
</feature>
<organism evidence="1 2">
    <name type="scientific">Pararge aegeria aegeria</name>
    <dbReference type="NCBI Taxonomy" id="348720"/>
    <lineage>
        <taxon>Eukaryota</taxon>
        <taxon>Metazoa</taxon>
        <taxon>Ecdysozoa</taxon>
        <taxon>Arthropoda</taxon>
        <taxon>Hexapoda</taxon>
        <taxon>Insecta</taxon>
        <taxon>Pterygota</taxon>
        <taxon>Neoptera</taxon>
        <taxon>Endopterygota</taxon>
        <taxon>Lepidoptera</taxon>
        <taxon>Glossata</taxon>
        <taxon>Ditrysia</taxon>
        <taxon>Papilionoidea</taxon>
        <taxon>Nymphalidae</taxon>
        <taxon>Satyrinae</taxon>
        <taxon>Satyrini</taxon>
        <taxon>Parargina</taxon>
        <taxon>Pararge</taxon>
    </lineage>
</organism>
<evidence type="ECO:0000313" key="2">
    <source>
        <dbReference type="Proteomes" id="UP000838756"/>
    </source>
</evidence>
<evidence type="ECO:0000313" key="1">
    <source>
        <dbReference type="EMBL" id="CAH2215509.1"/>
    </source>
</evidence>
<proteinExistence type="predicted"/>
<keyword evidence="2" id="KW-1185">Reference proteome</keyword>
<protein>
    <submittedName>
        <fullName evidence="1">Jg27487 protein</fullName>
    </submittedName>
</protein>
<dbReference type="OrthoDB" id="3945418at2759"/>
<gene>
    <name evidence="1" type="primary">jg27487</name>
    <name evidence="1" type="ORF">PAEG_LOCUS3643</name>
</gene>